<evidence type="ECO:0000313" key="2">
    <source>
        <dbReference type="Proteomes" id="UP000635565"/>
    </source>
</evidence>
<dbReference type="EMBL" id="BNJJ01000037">
    <property type="protein sequence ID" value="GHO89437.1"/>
    <property type="molecule type" value="Genomic_DNA"/>
</dbReference>
<dbReference type="Proteomes" id="UP000635565">
    <property type="component" value="Unassembled WGS sequence"/>
</dbReference>
<evidence type="ECO:0000313" key="1">
    <source>
        <dbReference type="EMBL" id="GHO89437.1"/>
    </source>
</evidence>
<comment type="caution">
    <text evidence="1">The sequence shown here is derived from an EMBL/GenBank/DDBJ whole genome shotgun (WGS) entry which is preliminary data.</text>
</comment>
<reference evidence="1 2" key="1">
    <citation type="journal article" date="2021" name="Int. J. Syst. Evol. Microbiol.">
        <title>Reticulibacter mediterranei gen. nov., sp. nov., within the new family Reticulibacteraceae fam. nov., and Ktedonospora formicarum gen. nov., sp. nov., Ktedonobacter robiniae sp. nov., Dictyobacter formicarum sp. nov. and Dictyobacter arantiisoli sp. nov., belonging to the class Ktedonobacteria.</title>
        <authorList>
            <person name="Yabe S."/>
            <person name="Zheng Y."/>
            <person name="Wang C.M."/>
            <person name="Sakai Y."/>
            <person name="Abe K."/>
            <person name="Yokota A."/>
            <person name="Donadio S."/>
            <person name="Cavaletti L."/>
            <person name="Monciardini P."/>
        </authorList>
    </citation>
    <scope>NUCLEOTIDE SEQUENCE [LARGE SCALE GENOMIC DNA]</scope>
    <source>
        <strain evidence="1 2">SOSP1-9</strain>
    </source>
</reference>
<sequence length="125" mass="14207">MFSLLENSFPFGAQASLQEVLEAVPQLGDMNQVRLWLCGELPTDSSGSYEGWVLARELRQRYTTGARVVLQKIGGKEMEREWPDQTFLGCHSKELGDERNLPSHIPFCHALQLPFAYHVHHLEAL</sequence>
<gene>
    <name evidence="1" type="ORF">KSZ_74430</name>
</gene>
<organism evidence="1 2">
    <name type="scientific">Dictyobacter formicarum</name>
    <dbReference type="NCBI Taxonomy" id="2778368"/>
    <lineage>
        <taxon>Bacteria</taxon>
        <taxon>Bacillati</taxon>
        <taxon>Chloroflexota</taxon>
        <taxon>Ktedonobacteria</taxon>
        <taxon>Ktedonobacterales</taxon>
        <taxon>Dictyobacteraceae</taxon>
        <taxon>Dictyobacter</taxon>
    </lineage>
</organism>
<proteinExistence type="predicted"/>
<protein>
    <submittedName>
        <fullName evidence="1">Uncharacterized protein</fullName>
    </submittedName>
</protein>
<accession>A0ABQ3VU80</accession>
<keyword evidence="2" id="KW-1185">Reference proteome</keyword>
<name>A0ABQ3VU80_9CHLR</name>